<dbReference type="Proteomes" id="UP000253769">
    <property type="component" value="Unassembled WGS sequence"/>
</dbReference>
<evidence type="ECO:0000313" key="1">
    <source>
        <dbReference type="EMBL" id="RDE19404.1"/>
    </source>
</evidence>
<gene>
    <name evidence="1" type="ORF">DV711_10930</name>
</gene>
<comment type="caution">
    <text evidence="1">The sequence shown here is derived from an EMBL/GenBank/DDBJ whole genome shotgun (WGS) entry which is preliminary data.</text>
</comment>
<dbReference type="Gene3D" id="3.90.175.10">
    <property type="entry name" value="Diphtheria Toxin, domain 1"/>
    <property type="match status" value="1"/>
</dbReference>
<dbReference type="EMBL" id="QQOH01000003">
    <property type="protein sequence ID" value="RDE19404.1"/>
    <property type="molecule type" value="Genomic_DNA"/>
</dbReference>
<evidence type="ECO:0000313" key="2">
    <source>
        <dbReference type="Proteomes" id="UP000253769"/>
    </source>
</evidence>
<protein>
    <submittedName>
        <fullName evidence="1">DUF3990 domain-containing protein</fullName>
    </submittedName>
</protein>
<dbReference type="InterPro" id="IPR025051">
    <property type="entry name" value="DUF3990"/>
</dbReference>
<keyword evidence="2" id="KW-1185">Reference proteome</keyword>
<accession>A0A369WFH0</accession>
<reference evidence="1 2" key="1">
    <citation type="submission" date="2018-07" db="EMBL/GenBank/DDBJ databases">
        <title>Motiliproteus coralliicola sp. nov., a bacterium isolated from Coral.</title>
        <authorList>
            <person name="Wang G."/>
        </authorList>
    </citation>
    <scope>NUCLEOTIDE SEQUENCE [LARGE SCALE GENOMIC DNA]</scope>
    <source>
        <strain evidence="1 2">C34</strain>
    </source>
</reference>
<organism evidence="1 2">
    <name type="scientific">Motiliproteus coralliicola</name>
    <dbReference type="NCBI Taxonomy" id="2283196"/>
    <lineage>
        <taxon>Bacteria</taxon>
        <taxon>Pseudomonadati</taxon>
        <taxon>Pseudomonadota</taxon>
        <taxon>Gammaproteobacteria</taxon>
        <taxon>Oceanospirillales</taxon>
        <taxon>Oceanospirillaceae</taxon>
        <taxon>Motiliproteus</taxon>
    </lineage>
</organism>
<proteinExistence type="predicted"/>
<dbReference type="RefSeq" id="WP_114695748.1">
    <property type="nucleotide sequence ID" value="NZ_QQOH01000003.1"/>
</dbReference>
<name>A0A369WFH0_9GAMM</name>
<dbReference type="Pfam" id="PF13151">
    <property type="entry name" value="DUF3990"/>
    <property type="match status" value="1"/>
</dbReference>
<sequence>MPWNNQNLVIYHGCDDQSAADILNNGVDLNRCQSLTDFGQGFYLTTNLDQASYWANIRCRPMIKGGNPVLATVIQFELMRDDAASRDILFFTNELPNTQYWDFAMHCRSTSPPVGAAQHKRHSKNPYDIVTGPVSLLPGQPQVIKDYDQISLHTSNAVNLLTTGKIVKQGDRQNPLL</sequence>
<dbReference type="AlphaFoldDB" id="A0A369WFH0"/>
<dbReference type="OrthoDB" id="6043530at2"/>
<dbReference type="SUPFAM" id="SSF56399">
    <property type="entry name" value="ADP-ribosylation"/>
    <property type="match status" value="1"/>
</dbReference>